<dbReference type="STRING" id="37658.SAMN05661086_00248"/>
<dbReference type="Proteomes" id="UP000199659">
    <property type="component" value="Unassembled WGS sequence"/>
</dbReference>
<protein>
    <submittedName>
        <fullName evidence="2">Long-chain acyl-CoA synthetase (AMP-forming)</fullName>
    </submittedName>
</protein>
<dbReference type="Pfam" id="PF23562">
    <property type="entry name" value="AMP-binding_C_3"/>
    <property type="match status" value="1"/>
</dbReference>
<dbReference type="InterPro" id="IPR042099">
    <property type="entry name" value="ANL_N_sf"/>
</dbReference>
<dbReference type="Pfam" id="PF00501">
    <property type="entry name" value="AMP-binding"/>
    <property type="match status" value="1"/>
</dbReference>
<name>A0A1I6HSN3_9FIRM</name>
<dbReference type="InterPro" id="IPR020845">
    <property type="entry name" value="AMP-binding_CS"/>
</dbReference>
<dbReference type="RefSeq" id="WP_092558869.1">
    <property type="nucleotide sequence ID" value="NZ_FOYZ01000001.1"/>
</dbReference>
<evidence type="ECO:0000313" key="2">
    <source>
        <dbReference type="EMBL" id="SFR57472.1"/>
    </source>
</evidence>
<feature type="domain" description="AMP-dependent synthetase/ligase" evidence="1">
    <location>
        <begin position="32"/>
        <end position="330"/>
    </location>
</feature>
<dbReference type="Gene3D" id="3.40.50.12780">
    <property type="entry name" value="N-terminal domain of ligase-like"/>
    <property type="match status" value="1"/>
</dbReference>
<gene>
    <name evidence="2" type="ORF">SAMN05661086_00248</name>
</gene>
<dbReference type="AlphaFoldDB" id="A0A1I6HSN3"/>
<dbReference type="EMBL" id="FOYZ01000001">
    <property type="protein sequence ID" value="SFR57472.1"/>
    <property type="molecule type" value="Genomic_DNA"/>
</dbReference>
<evidence type="ECO:0000259" key="1">
    <source>
        <dbReference type="Pfam" id="PF00501"/>
    </source>
</evidence>
<dbReference type="PANTHER" id="PTHR24096">
    <property type="entry name" value="LONG-CHAIN-FATTY-ACID--COA LIGASE"/>
    <property type="match status" value="1"/>
</dbReference>
<dbReference type="InterPro" id="IPR000873">
    <property type="entry name" value="AMP-dep_synth/lig_dom"/>
</dbReference>
<dbReference type="SUPFAM" id="SSF56801">
    <property type="entry name" value="Acetyl-CoA synthetase-like"/>
    <property type="match status" value="1"/>
</dbReference>
<dbReference type="GO" id="GO:0016405">
    <property type="term" value="F:CoA-ligase activity"/>
    <property type="evidence" value="ECO:0007669"/>
    <property type="project" value="TreeGrafter"/>
</dbReference>
<sequence length="491" mass="56211">MQFHNFYDVFTSMKDNDKNHIDYLLWNGSGYETIKKTFQEMYCDISKCYSNLVSQGIKASSIVGLEIENTYEFLVCDSALLLIGAQTIISNGREKEELLDERLTSFQTEYVITNRKSVNLSQKQIAAASLLKEDGSTTMIELQPDENDEKDISIMFSSGTTGIPKALGITKQGSLWSSNNFFHYMEFTPEDKFMIFMPLSNYQQRFLSWGCIMNHVNISLGNELLLFHSLKLLEPSILLAAPNFFYNLSYEQNKNGKSKNDVLKSILGNKMRYLLTGMAPIDNNILEFYRDAEMEIYQIYGQTEIGMICCNKVGLNKIGSVGKPIIDVEIQQDELITNSPNPIVSGYYIDGKLDRMEKRRATGDLCKMDEEGFFYVNGRKNDTMVLNNGKKINPASIEQKIKGLFDIKDVVIYKKQTNDDKFVLNIVVLYDKGNVADFTKIEEYINKMGEIQSATDKVEIQFYLMKEEDKKTMYTENGKFSRAKAIDTFQK</sequence>
<dbReference type="OrthoDB" id="9803968at2"/>
<reference evidence="2 3" key="1">
    <citation type="submission" date="2016-10" db="EMBL/GenBank/DDBJ databases">
        <authorList>
            <person name="de Groot N.N."/>
        </authorList>
    </citation>
    <scope>NUCLEOTIDE SEQUENCE [LARGE SCALE GENOMIC DNA]</scope>
    <source>
        <strain evidence="2 3">743A</strain>
    </source>
</reference>
<proteinExistence type="predicted"/>
<evidence type="ECO:0000313" key="3">
    <source>
        <dbReference type="Proteomes" id="UP000199659"/>
    </source>
</evidence>
<keyword evidence="3" id="KW-1185">Reference proteome</keyword>
<accession>A0A1I6HSN3</accession>
<dbReference type="PROSITE" id="PS00455">
    <property type="entry name" value="AMP_BINDING"/>
    <property type="match status" value="1"/>
</dbReference>
<organism evidence="2 3">
    <name type="scientific">Anaeromicropila populeti</name>
    <dbReference type="NCBI Taxonomy" id="37658"/>
    <lineage>
        <taxon>Bacteria</taxon>
        <taxon>Bacillati</taxon>
        <taxon>Bacillota</taxon>
        <taxon>Clostridia</taxon>
        <taxon>Lachnospirales</taxon>
        <taxon>Lachnospiraceae</taxon>
        <taxon>Anaeromicropila</taxon>
    </lineage>
</organism>